<comment type="similarity">
    <text evidence="1">In the N-terminal section; belongs to the CRISPR-associated nuclease Cas3-HD family.</text>
</comment>
<evidence type="ECO:0000256" key="6">
    <source>
        <dbReference type="ARBA" id="ARBA00022801"/>
    </source>
</evidence>
<dbReference type="SUPFAM" id="SSF52540">
    <property type="entry name" value="P-loop containing nucleoside triphosphate hydrolases"/>
    <property type="match status" value="1"/>
</dbReference>
<evidence type="ECO:0000256" key="1">
    <source>
        <dbReference type="ARBA" id="ARBA00006847"/>
    </source>
</evidence>
<reference evidence="11 12" key="1">
    <citation type="submission" date="2020-11" db="EMBL/GenBank/DDBJ databases">
        <title>Fusibacter basophilias sp. nov.</title>
        <authorList>
            <person name="Qiu D."/>
        </authorList>
    </citation>
    <scope>NUCLEOTIDE SEQUENCE [LARGE SCALE GENOMIC DNA]</scope>
    <source>
        <strain evidence="11 12">Q10-2</strain>
    </source>
</reference>
<dbReference type="InterPro" id="IPR006474">
    <property type="entry name" value="Helicase_Cas3_CRISPR-ass_core"/>
</dbReference>
<keyword evidence="3" id="KW-0540">Nuclease</keyword>
<dbReference type="InterPro" id="IPR006483">
    <property type="entry name" value="CRISPR-assoc_Cas3_HD"/>
</dbReference>
<protein>
    <submittedName>
        <fullName evidence="11">CRISPR-associated helicase Cas3</fullName>
    </submittedName>
</protein>
<evidence type="ECO:0000256" key="9">
    <source>
        <dbReference type="ARBA" id="ARBA00023118"/>
    </source>
</evidence>
<comment type="similarity">
    <text evidence="2">In the central section; belongs to the CRISPR-associated helicase Cas3 family.</text>
</comment>
<organism evidence="11 12">
    <name type="scientific">Fusibacter ferrireducens</name>
    <dbReference type="NCBI Taxonomy" id="2785058"/>
    <lineage>
        <taxon>Bacteria</taxon>
        <taxon>Bacillati</taxon>
        <taxon>Bacillota</taxon>
        <taxon>Clostridia</taxon>
        <taxon>Eubacteriales</taxon>
        <taxon>Eubacteriales Family XII. Incertae Sedis</taxon>
        <taxon>Fusibacter</taxon>
    </lineage>
</organism>
<accession>A0ABR9ZU83</accession>
<keyword evidence="7" id="KW-0347">Helicase</keyword>
<dbReference type="InterPro" id="IPR027417">
    <property type="entry name" value="P-loop_NTPase"/>
</dbReference>
<keyword evidence="4" id="KW-0479">Metal-binding</keyword>
<keyword evidence="6" id="KW-0378">Hydrolase</keyword>
<dbReference type="Gene3D" id="1.10.3210.30">
    <property type="match status" value="1"/>
</dbReference>
<dbReference type="SUPFAM" id="SSF109604">
    <property type="entry name" value="HD-domain/PDEase-like"/>
    <property type="match status" value="1"/>
</dbReference>
<keyword evidence="12" id="KW-1185">Reference proteome</keyword>
<keyword evidence="8" id="KW-0067">ATP-binding</keyword>
<evidence type="ECO:0000256" key="4">
    <source>
        <dbReference type="ARBA" id="ARBA00022723"/>
    </source>
</evidence>
<dbReference type="PANTHER" id="PTHR47963">
    <property type="entry name" value="DEAD-BOX ATP-DEPENDENT RNA HELICASE 47, MITOCHONDRIAL"/>
    <property type="match status" value="1"/>
</dbReference>
<keyword evidence="5" id="KW-0547">Nucleotide-binding</keyword>
<evidence type="ECO:0000256" key="7">
    <source>
        <dbReference type="ARBA" id="ARBA00022806"/>
    </source>
</evidence>
<dbReference type="NCBIfam" id="TIGR01587">
    <property type="entry name" value="cas3_core"/>
    <property type="match status" value="1"/>
</dbReference>
<proteinExistence type="inferred from homology"/>
<dbReference type="InterPro" id="IPR038257">
    <property type="entry name" value="CRISPR-assoc_Cas3_HD_sf"/>
</dbReference>
<dbReference type="PROSITE" id="PS51643">
    <property type="entry name" value="HD_CAS3"/>
    <property type="match status" value="1"/>
</dbReference>
<evidence type="ECO:0000256" key="5">
    <source>
        <dbReference type="ARBA" id="ARBA00022741"/>
    </source>
</evidence>
<dbReference type="Pfam" id="PF00270">
    <property type="entry name" value="DEAD"/>
    <property type="match status" value="1"/>
</dbReference>
<sequence>MNQYLAKSHPVETIQEHTDRLMENYNLLKSIYPNLNVNWDILYYGCLYHDLGKMNLRFQNKIVNGIRDEHEIPHGILSLAFLDTTYFLEKGLSSNDLKILAQSIAFHHERDITYSSEALEVEIESLKNERRAFEYDKLTTQSVKKLAVKYFDKTRFSQENGSVFYDYVLVKGMLNRLDYAASAHIPVENNNNFLEKALEHMMSSWQKNNPKSDWNALQKYLKSHQDENVIVIAQTGMGKTEAGLLWIGDHKGFFTLPLKTAINAMYKRICSEIILNEHGRRVGLLHSDTYNEYNISNFLEEDVDDYYNKTKQLSLPLTICTLDQIFDFVFRFRGFEPKLATLSYSKVVIDEIQMYSSDLLAYLIYGLKMITHMGGKFAILTATLPLVLVDLLESEGIEFIPSKTFVNNTIVRHHLKTIHSKINLHDILKYYRSQKVLIICNTVKEAQRIYDELVENEVSDSINLFHSHYIRRDRKLKESQILELGDKHFNGTGIWVTTQVVEASLDIDFDILFTELSDLNSLFQRMGRCYRGRAYAGSAHNCYVFDGGEQFCSGVGFVVDQDIFNMSKVAISGWNGIITESQKMNLVEALYTTSNLKETEYYQKIVLNLKHLKEIDDHEMNKKKVQEIFRNINSEMVIPMSVYKENRLEIDEILEVITTKIERDLEPQEIKLLRKKKADAKNKLSDFTTSVAMHKIKNSVDFYLEVSKFWRIPVIDCQYSFEYGVEHVKSKTINRFIDDEG</sequence>
<evidence type="ECO:0000256" key="8">
    <source>
        <dbReference type="ARBA" id="ARBA00022840"/>
    </source>
</evidence>
<dbReference type="Proteomes" id="UP000614200">
    <property type="component" value="Unassembled WGS sequence"/>
</dbReference>
<dbReference type="CDD" id="cd09641">
    <property type="entry name" value="Cas3''_I"/>
    <property type="match status" value="1"/>
</dbReference>
<evidence type="ECO:0000256" key="2">
    <source>
        <dbReference type="ARBA" id="ARBA00009046"/>
    </source>
</evidence>
<dbReference type="PANTHER" id="PTHR47963:SF9">
    <property type="entry name" value="CRISPR-ASSOCIATED ENDONUCLEASE_HELICASE CAS3"/>
    <property type="match status" value="1"/>
</dbReference>
<dbReference type="InterPro" id="IPR014001">
    <property type="entry name" value="Helicase_ATP-bd"/>
</dbReference>
<comment type="caution">
    <text evidence="11">The sequence shown here is derived from an EMBL/GenBank/DDBJ whole genome shotgun (WGS) entry which is preliminary data.</text>
</comment>
<evidence type="ECO:0000259" key="10">
    <source>
        <dbReference type="PROSITE" id="PS51643"/>
    </source>
</evidence>
<dbReference type="InterPro" id="IPR050547">
    <property type="entry name" value="DEAD_box_RNA_helicases"/>
</dbReference>
<dbReference type="SMART" id="SM00487">
    <property type="entry name" value="DEXDc"/>
    <property type="match status" value="1"/>
</dbReference>
<feature type="domain" description="HD Cas3-type" evidence="10">
    <location>
        <begin position="7"/>
        <end position="180"/>
    </location>
</feature>
<dbReference type="InterPro" id="IPR011545">
    <property type="entry name" value="DEAD/DEAH_box_helicase_dom"/>
</dbReference>
<dbReference type="InterPro" id="IPR054712">
    <property type="entry name" value="Cas3-like_dom"/>
</dbReference>
<dbReference type="EMBL" id="JADKNH010000007">
    <property type="protein sequence ID" value="MBF4693998.1"/>
    <property type="molecule type" value="Genomic_DNA"/>
</dbReference>
<dbReference type="NCBIfam" id="TIGR01596">
    <property type="entry name" value="cas3_HD"/>
    <property type="match status" value="1"/>
</dbReference>
<evidence type="ECO:0000313" key="11">
    <source>
        <dbReference type="EMBL" id="MBF4693998.1"/>
    </source>
</evidence>
<evidence type="ECO:0000313" key="12">
    <source>
        <dbReference type="Proteomes" id="UP000614200"/>
    </source>
</evidence>
<evidence type="ECO:0000256" key="3">
    <source>
        <dbReference type="ARBA" id="ARBA00022722"/>
    </source>
</evidence>
<keyword evidence="9" id="KW-0051">Antiviral defense</keyword>
<dbReference type="Pfam" id="PF22590">
    <property type="entry name" value="Cas3-like_C_2"/>
    <property type="match status" value="1"/>
</dbReference>
<dbReference type="Gene3D" id="3.40.50.300">
    <property type="entry name" value="P-loop containing nucleotide triphosphate hydrolases"/>
    <property type="match status" value="2"/>
</dbReference>
<gene>
    <name evidence="11" type="primary">cas3</name>
    <name evidence="11" type="ORF">ISU02_12835</name>
</gene>
<name>A0ABR9ZU83_9FIRM</name>